<dbReference type="GO" id="GO:0000981">
    <property type="term" value="F:DNA-binding transcription factor activity, RNA polymerase II-specific"/>
    <property type="evidence" value="ECO:0007669"/>
    <property type="project" value="TreeGrafter"/>
</dbReference>
<keyword evidence="5" id="KW-0805">Transcription regulation</keyword>
<dbReference type="InterPro" id="IPR013088">
    <property type="entry name" value="Znf_NHR/GATA"/>
</dbReference>
<keyword evidence="2" id="KW-0479">Metal-binding</keyword>
<feature type="region of interest" description="Disordered" evidence="9">
    <location>
        <begin position="107"/>
        <end position="130"/>
    </location>
</feature>
<dbReference type="InterPro" id="IPR039355">
    <property type="entry name" value="Transcription_factor_GATA"/>
</dbReference>
<evidence type="ECO:0000256" key="4">
    <source>
        <dbReference type="ARBA" id="ARBA00022833"/>
    </source>
</evidence>
<dbReference type="WBParaSite" id="nOo.2.0.1.t08948-RA">
    <property type="protein sequence ID" value="nOo.2.0.1.t08948-RA"/>
    <property type="gene ID" value="nOo.2.0.1.g08948"/>
</dbReference>
<evidence type="ECO:0000256" key="9">
    <source>
        <dbReference type="SAM" id="MobiDB-lite"/>
    </source>
</evidence>
<evidence type="ECO:0000256" key="5">
    <source>
        <dbReference type="ARBA" id="ARBA00023015"/>
    </source>
</evidence>
<evidence type="ECO:0000256" key="1">
    <source>
        <dbReference type="ARBA" id="ARBA00004123"/>
    </source>
</evidence>
<dbReference type="CDD" id="cd00202">
    <property type="entry name" value="ZnF_GATA"/>
    <property type="match status" value="1"/>
</dbReference>
<dbReference type="OrthoDB" id="515401at2759"/>
<dbReference type="PANTHER" id="PTHR10071:SF233">
    <property type="entry name" value="TRANSCRIPTION FACTOR ELT-6"/>
    <property type="match status" value="1"/>
</dbReference>
<dbReference type="AlphaFoldDB" id="A0A182ELF8"/>
<dbReference type="PRINTS" id="PR00619">
    <property type="entry name" value="GATAZNFINGER"/>
</dbReference>
<dbReference type="GO" id="GO:0000978">
    <property type="term" value="F:RNA polymerase II cis-regulatory region sequence-specific DNA binding"/>
    <property type="evidence" value="ECO:0007669"/>
    <property type="project" value="TreeGrafter"/>
</dbReference>
<feature type="domain" description="GATA-type" evidence="10">
    <location>
        <begin position="261"/>
        <end position="314"/>
    </location>
</feature>
<dbReference type="Proteomes" id="UP000271087">
    <property type="component" value="Unassembled WGS sequence"/>
</dbReference>
<evidence type="ECO:0000259" key="10">
    <source>
        <dbReference type="PROSITE" id="PS50114"/>
    </source>
</evidence>
<keyword evidence="12" id="KW-1185">Reference proteome</keyword>
<evidence type="ECO:0000313" key="12">
    <source>
        <dbReference type="Proteomes" id="UP000271087"/>
    </source>
</evidence>
<keyword evidence="6" id="KW-0804">Transcription</keyword>
<dbReference type="SMART" id="SM00401">
    <property type="entry name" value="ZnF_GATA"/>
    <property type="match status" value="1"/>
</dbReference>
<dbReference type="Gene3D" id="3.30.50.10">
    <property type="entry name" value="Erythroid Transcription Factor GATA-1, subunit A"/>
    <property type="match status" value="1"/>
</dbReference>
<evidence type="ECO:0000256" key="6">
    <source>
        <dbReference type="ARBA" id="ARBA00023163"/>
    </source>
</evidence>
<dbReference type="SUPFAM" id="SSF57716">
    <property type="entry name" value="Glucocorticoid receptor-like (DNA-binding domain)"/>
    <property type="match status" value="1"/>
</dbReference>
<evidence type="ECO:0000256" key="8">
    <source>
        <dbReference type="PROSITE-ProRule" id="PRU00094"/>
    </source>
</evidence>
<sequence length="381" mass="41752">MTMVASSPLPLTTNMGCASCRQLHADIKDCVAQLSDKLDQLRVRVETLFALRQPGYGVDVAVSAEDDSTAERSIILKDEVISECGTDEKETPSPSLLENSDTTIGNTESEVIPTDNHNHALSGSRKRKPNRETVHKVEKVNSKNNLLAQNLNIYLGYPRTCEFDSLQDSVVNQKPIEEAVKTDGFMYPAAALFDSFSLAANLMATGGANAAAQQNILSMLCQQPTAAHPPTSSTPNSTEDGINDLVMEEEEDISNNSTNNSPSMSRCSNCLTTKTTAWRRDQTGKLVCNACGLYYRLHRTNRPVHMRKDIIQQRFRRRVKEDDAASNPQSVLSSLISISPSAAATFALLEQQHNTLQGNLNGQPLFEQQNALQAQNQTAPI</sequence>
<protein>
    <submittedName>
        <fullName evidence="13">GATA-type domain-containing protein</fullName>
    </submittedName>
</protein>
<organism evidence="13">
    <name type="scientific">Onchocerca ochengi</name>
    <name type="common">Filarial nematode worm</name>
    <dbReference type="NCBI Taxonomy" id="42157"/>
    <lineage>
        <taxon>Eukaryota</taxon>
        <taxon>Metazoa</taxon>
        <taxon>Ecdysozoa</taxon>
        <taxon>Nematoda</taxon>
        <taxon>Chromadorea</taxon>
        <taxon>Rhabditida</taxon>
        <taxon>Spirurina</taxon>
        <taxon>Spiruromorpha</taxon>
        <taxon>Filarioidea</taxon>
        <taxon>Onchocercidae</taxon>
        <taxon>Onchocerca</taxon>
    </lineage>
</organism>
<reference evidence="11 12" key="2">
    <citation type="submission" date="2018-08" db="EMBL/GenBank/DDBJ databases">
        <authorList>
            <person name="Laetsch R D."/>
            <person name="Stevens L."/>
            <person name="Kumar S."/>
            <person name="Blaxter L. M."/>
        </authorList>
    </citation>
    <scope>NUCLEOTIDE SEQUENCE [LARGE SCALE GENOMIC DNA]</scope>
</reference>
<evidence type="ECO:0000256" key="2">
    <source>
        <dbReference type="ARBA" id="ARBA00022723"/>
    </source>
</evidence>
<accession>A0A182ELF8</accession>
<dbReference type="GO" id="GO:0045944">
    <property type="term" value="P:positive regulation of transcription by RNA polymerase II"/>
    <property type="evidence" value="ECO:0007669"/>
    <property type="project" value="TreeGrafter"/>
</dbReference>
<dbReference type="STRING" id="42157.A0A182ELF8"/>
<dbReference type="GO" id="GO:0000122">
    <property type="term" value="P:negative regulation of transcription by RNA polymerase II"/>
    <property type="evidence" value="ECO:0007669"/>
    <property type="project" value="TreeGrafter"/>
</dbReference>
<reference evidence="13" key="1">
    <citation type="submission" date="2016-06" db="UniProtKB">
        <authorList>
            <consortium name="WormBaseParasite"/>
        </authorList>
    </citation>
    <scope>IDENTIFICATION</scope>
</reference>
<dbReference type="EMBL" id="UYRW01004026">
    <property type="protein sequence ID" value="VDM92012.1"/>
    <property type="molecule type" value="Genomic_DNA"/>
</dbReference>
<evidence type="ECO:0000313" key="11">
    <source>
        <dbReference type="EMBL" id="VDM92012.1"/>
    </source>
</evidence>
<evidence type="ECO:0000256" key="3">
    <source>
        <dbReference type="ARBA" id="ARBA00022771"/>
    </source>
</evidence>
<gene>
    <name evidence="11" type="ORF">NOO_LOCUS8948</name>
</gene>
<dbReference type="GO" id="GO:0008270">
    <property type="term" value="F:zinc ion binding"/>
    <property type="evidence" value="ECO:0007669"/>
    <property type="project" value="UniProtKB-KW"/>
</dbReference>
<evidence type="ECO:0000256" key="7">
    <source>
        <dbReference type="ARBA" id="ARBA00023242"/>
    </source>
</evidence>
<keyword evidence="3 8" id="KW-0863">Zinc-finger</keyword>
<dbReference type="GO" id="GO:0045165">
    <property type="term" value="P:cell fate commitment"/>
    <property type="evidence" value="ECO:0007669"/>
    <property type="project" value="TreeGrafter"/>
</dbReference>
<dbReference type="InterPro" id="IPR000679">
    <property type="entry name" value="Znf_GATA"/>
</dbReference>
<evidence type="ECO:0000313" key="13">
    <source>
        <dbReference type="WBParaSite" id="nOo.2.0.1.t08948-RA"/>
    </source>
</evidence>
<name>A0A182ELF8_ONCOC</name>
<dbReference type="PANTHER" id="PTHR10071">
    <property type="entry name" value="TRANSCRIPTION FACTOR GATA FAMILY MEMBER"/>
    <property type="match status" value="1"/>
</dbReference>
<dbReference type="Pfam" id="PF00320">
    <property type="entry name" value="GATA"/>
    <property type="match status" value="1"/>
</dbReference>
<proteinExistence type="predicted"/>
<dbReference type="PROSITE" id="PS00344">
    <property type="entry name" value="GATA_ZN_FINGER_1"/>
    <property type="match status" value="1"/>
</dbReference>
<dbReference type="PROSITE" id="PS50114">
    <property type="entry name" value="GATA_ZN_FINGER_2"/>
    <property type="match status" value="1"/>
</dbReference>
<keyword evidence="4" id="KW-0862">Zinc</keyword>
<comment type="subcellular location">
    <subcellularLocation>
        <location evidence="1">Nucleus</location>
    </subcellularLocation>
</comment>
<keyword evidence="7" id="KW-0539">Nucleus</keyword>
<dbReference type="GO" id="GO:0005634">
    <property type="term" value="C:nucleus"/>
    <property type="evidence" value="ECO:0007669"/>
    <property type="project" value="UniProtKB-SubCell"/>
</dbReference>